<organism evidence="1 2">
    <name type="scientific">Hyalomma asiaticum</name>
    <name type="common">Tick</name>
    <dbReference type="NCBI Taxonomy" id="266040"/>
    <lineage>
        <taxon>Eukaryota</taxon>
        <taxon>Metazoa</taxon>
        <taxon>Ecdysozoa</taxon>
        <taxon>Arthropoda</taxon>
        <taxon>Chelicerata</taxon>
        <taxon>Arachnida</taxon>
        <taxon>Acari</taxon>
        <taxon>Parasitiformes</taxon>
        <taxon>Ixodida</taxon>
        <taxon>Ixodoidea</taxon>
        <taxon>Ixodidae</taxon>
        <taxon>Hyalomminae</taxon>
        <taxon>Hyalomma</taxon>
    </lineage>
</organism>
<comment type="caution">
    <text evidence="1">The sequence shown here is derived from an EMBL/GenBank/DDBJ whole genome shotgun (WGS) entry which is preliminary data.</text>
</comment>
<gene>
    <name evidence="1" type="ORF">HPB50_001941</name>
</gene>
<accession>A0ACB7TB09</accession>
<proteinExistence type="predicted"/>
<dbReference type="EMBL" id="CM023481">
    <property type="protein sequence ID" value="KAH6944125.1"/>
    <property type="molecule type" value="Genomic_DNA"/>
</dbReference>
<evidence type="ECO:0000313" key="1">
    <source>
        <dbReference type="EMBL" id="KAH6944125.1"/>
    </source>
</evidence>
<evidence type="ECO:0000313" key="2">
    <source>
        <dbReference type="Proteomes" id="UP000821845"/>
    </source>
</evidence>
<name>A0ACB7TB09_HYAAI</name>
<keyword evidence="2" id="KW-1185">Reference proteome</keyword>
<protein>
    <submittedName>
        <fullName evidence="1">Uncharacterized protein</fullName>
    </submittedName>
</protein>
<dbReference type="Proteomes" id="UP000821845">
    <property type="component" value="Chromosome 1"/>
</dbReference>
<reference evidence="1" key="1">
    <citation type="submission" date="2020-05" db="EMBL/GenBank/DDBJ databases">
        <title>Large-scale comparative analyses of tick genomes elucidate their genetic diversity and vector capacities.</title>
        <authorList>
            <person name="Jia N."/>
            <person name="Wang J."/>
            <person name="Shi W."/>
            <person name="Du L."/>
            <person name="Sun Y."/>
            <person name="Zhan W."/>
            <person name="Jiang J."/>
            <person name="Wang Q."/>
            <person name="Zhang B."/>
            <person name="Ji P."/>
            <person name="Sakyi L.B."/>
            <person name="Cui X."/>
            <person name="Yuan T."/>
            <person name="Jiang B."/>
            <person name="Yang W."/>
            <person name="Lam T.T.-Y."/>
            <person name="Chang Q."/>
            <person name="Ding S."/>
            <person name="Wang X."/>
            <person name="Zhu J."/>
            <person name="Ruan X."/>
            <person name="Zhao L."/>
            <person name="Wei J."/>
            <person name="Que T."/>
            <person name="Du C."/>
            <person name="Cheng J."/>
            <person name="Dai P."/>
            <person name="Han X."/>
            <person name="Huang E."/>
            <person name="Gao Y."/>
            <person name="Liu J."/>
            <person name="Shao H."/>
            <person name="Ye R."/>
            <person name="Li L."/>
            <person name="Wei W."/>
            <person name="Wang X."/>
            <person name="Wang C."/>
            <person name="Yang T."/>
            <person name="Huo Q."/>
            <person name="Li W."/>
            <person name="Guo W."/>
            <person name="Chen H."/>
            <person name="Zhou L."/>
            <person name="Ni X."/>
            <person name="Tian J."/>
            <person name="Zhou Y."/>
            <person name="Sheng Y."/>
            <person name="Liu T."/>
            <person name="Pan Y."/>
            <person name="Xia L."/>
            <person name="Li J."/>
            <person name="Zhao F."/>
            <person name="Cao W."/>
        </authorList>
    </citation>
    <scope>NUCLEOTIDE SEQUENCE</scope>
    <source>
        <strain evidence="1">Hyas-2018</strain>
    </source>
</reference>
<sequence>MHKRLAHQHRRHQETLSYQLLMRHPKRQLHLCLVWWPPVLFSTQTLLSHNLLQWLTKLFQTWTSLNHNCVQLLYTFNRRGQDTPRNPTATMCDVSVFVVLV</sequence>